<feature type="chain" id="PRO_5038024730" description="Hint domain-containing protein" evidence="3">
    <location>
        <begin position="26"/>
        <end position="1464"/>
    </location>
</feature>
<dbReference type="Gene3D" id="2.170.16.10">
    <property type="entry name" value="Hedgehog/Intein (Hint) domain"/>
    <property type="match status" value="1"/>
</dbReference>
<feature type="coiled-coil region" evidence="1">
    <location>
        <begin position="800"/>
        <end position="848"/>
    </location>
</feature>
<keyword evidence="3" id="KW-0732">Signal</keyword>
<name>A0A919IVS8_9ACTN</name>
<dbReference type="InterPro" id="IPR036844">
    <property type="entry name" value="Hint_dom_sf"/>
</dbReference>
<evidence type="ECO:0000256" key="3">
    <source>
        <dbReference type="SAM" id="SignalP"/>
    </source>
</evidence>
<gene>
    <name evidence="5" type="ORF">Afe05nite_00430</name>
</gene>
<evidence type="ECO:0000313" key="6">
    <source>
        <dbReference type="Proteomes" id="UP000598174"/>
    </source>
</evidence>
<comment type="caution">
    <text evidence="5">The sequence shown here is derived from an EMBL/GenBank/DDBJ whole genome shotgun (WGS) entry which is preliminary data.</text>
</comment>
<organism evidence="5 6">
    <name type="scientific">Paractinoplanes ferrugineus</name>
    <dbReference type="NCBI Taxonomy" id="113564"/>
    <lineage>
        <taxon>Bacteria</taxon>
        <taxon>Bacillati</taxon>
        <taxon>Actinomycetota</taxon>
        <taxon>Actinomycetes</taxon>
        <taxon>Micromonosporales</taxon>
        <taxon>Micromonosporaceae</taxon>
        <taxon>Paractinoplanes</taxon>
    </lineage>
</organism>
<proteinExistence type="predicted"/>
<dbReference type="InterPro" id="IPR003587">
    <property type="entry name" value="Hint_dom_N"/>
</dbReference>
<evidence type="ECO:0000259" key="4">
    <source>
        <dbReference type="SMART" id="SM00306"/>
    </source>
</evidence>
<feature type="domain" description="Hint" evidence="4">
    <location>
        <begin position="1170"/>
        <end position="1270"/>
    </location>
</feature>
<evidence type="ECO:0000256" key="2">
    <source>
        <dbReference type="SAM" id="MobiDB-lite"/>
    </source>
</evidence>
<keyword evidence="1" id="KW-0175">Coiled coil</keyword>
<dbReference type="InterPro" id="IPR030934">
    <property type="entry name" value="Intein_C"/>
</dbReference>
<dbReference type="Pfam" id="PF07591">
    <property type="entry name" value="PT-HINT"/>
    <property type="match status" value="1"/>
</dbReference>
<protein>
    <recommendedName>
        <fullName evidence="4">Hint domain-containing protein</fullName>
    </recommendedName>
</protein>
<evidence type="ECO:0000313" key="5">
    <source>
        <dbReference type="EMBL" id="GIE08203.1"/>
    </source>
</evidence>
<dbReference type="SUPFAM" id="SSF56954">
    <property type="entry name" value="Outer membrane efflux proteins (OEP)"/>
    <property type="match status" value="1"/>
</dbReference>
<sequence>MPRNRIAAVLAGLLAVVLLPEAANAAVPQAPPAKSSTSVLQDWIARQQAAEAAMERQLAEGGPIDDAELNRMLVQDLADYDEDAAVRAAAAEVLRTDNPAEFAAFLDDALPIYRAAAAERKKRAAEANRATVQEWATTGGPVVKQQATAVLATKNDLKIADFVAIGHAAAVAADKQEEVNAAERAKTIKARVEQIVASGGYEVKWAGQAALDTEDAVTIAAFYNTGYAAASARDNTAQQQIEAALAARNKAVDDLASLAEKATRAADARTTIIAESVTATQSLTVAANSMGLVNRYAKQADATYASDLPIRKSGGATHTAAITKSRSDACAEWTTTTRNADQVIAHAGVAATAARTLVDTGLTHGIEWSAVLNAQGDAAEAAKQASETACHAAEATEAAAKALDADKNATVDANNAVKYRQAAERESAAATKLADQAEKLAAAAQAAQADAHKQRLRAEQDARDARDRLADAKDHYLNAKAQRNIAMQQASIAVAQQAAAYDAARRAIEQQNVAAAKGATAKAAADEVTNSITRFDGLVNDSKAASVRSQKAIEDRNTKQLKYEAYKQDAAARAGTAEGVYAAQQAAIIEAQLPGANAAATAAQNAANSAAAAADAAGAAAQRAGAAAAAAKAEAEAAAASAAAARRLATDAAAAANRAIDDAQRAEELARKSVNIARQAINRAAAAKADADLTRSAADSALREAGVASFQSRVAGRAAINARASAMAIADPAASALSVADQYGETDNDAAMAIDIANSAILIGAEQSAAAEQHAAAAEAAAVHAAEEALRAQEQVKPAYAAAKKAAEEANRAIKASQAAINAARAAAEEANATVTAAKDTARSAQQATAYSNAAQGMAVEAGHNAAVARQAAGAARGYANQAQTAATNADTIAKQIKAASDSANKFADAMKATAVQMTKIAQDTHAAVQQLADLAEAEKRASQTSWMQTWKDYVENKLNAKDYPEWLKNFYRGESEAVLGIVGGAWLTGLCALGAPGGSPGQTPDSEEACNMLKEGVKALIDNPGSLIHLDEWRNGEYAKALGMTVIDLLTLDLPKIGKITAGLDVLKDGIVAGVAKLISGELLTGLKNIGIDAVDAAIKKLGALKLTKLLELNVDMPRKFTFNADELGALKLAIDVKGLPAVEKALGALPTGKSILDGLEDLLKSCARDSFAPDTLVLLADRTTARIVDIQVGDQVLAADPSTGENFAEPVVELHRNLDTDLADVTIKSEIGEETVRTTQHHPFWSATAHDWTDAGELRTGDELSGGATVTAVQPYTGSRFMHNLTVADLHTYYVVAAGTPVLVHNCYSNNRTEAIQKIELKSATDRGVQPVVLGPGSGMNGLLDAIRQAAPGTEGYFKWVITMDGELKVMPAFAGGGGRPVLELAHTVLGGLNGQVKAAGTGHYDDLFGGLEINNSSGHFEPGDGAVELGRQAFEDAGIDVMFAGRWEETGDWLLAVDPNR</sequence>
<feature type="compositionally biased region" description="Basic and acidic residues" evidence="2">
    <location>
        <begin position="450"/>
        <end position="466"/>
    </location>
</feature>
<accession>A0A919IVS8</accession>
<evidence type="ECO:0000256" key="1">
    <source>
        <dbReference type="SAM" id="Coils"/>
    </source>
</evidence>
<dbReference type="SUPFAM" id="SSF51294">
    <property type="entry name" value="Hedgehog/intein (Hint) domain"/>
    <property type="match status" value="1"/>
</dbReference>
<keyword evidence="6" id="KW-1185">Reference proteome</keyword>
<dbReference type="Proteomes" id="UP000598174">
    <property type="component" value="Unassembled WGS sequence"/>
</dbReference>
<dbReference type="SMART" id="SM00306">
    <property type="entry name" value="HintN"/>
    <property type="match status" value="1"/>
</dbReference>
<dbReference type="PROSITE" id="PS50818">
    <property type="entry name" value="INTEIN_C_TER"/>
    <property type="match status" value="1"/>
</dbReference>
<feature type="signal peptide" evidence="3">
    <location>
        <begin position="1"/>
        <end position="25"/>
    </location>
</feature>
<dbReference type="EMBL" id="BOMM01000001">
    <property type="protein sequence ID" value="GIE08203.1"/>
    <property type="molecule type" value="Genomic_DNA"/>
</dbReference>
<dbReference type="RefSeq" id="WP_203814846.1">
    <property type="nucleotide sequence ID" value="NZ_BAAABP010000014.1"/>
</dbReference>
<reference evidence="5" key="1">
    <citation type="submission" date="2021-01" db="EMBL/GenBank/DDBJ databases">
        <title>Whole genome shotgun sequence of Actinoplanes ferrugineus NBRC 15555.</title>
        <authorList>
            <person name="Komaki H."/>
            <person name="Tamura T."/>
        </authorList>
    </citation>
    <scope>NUCLEOTIDE SEQUENCE</scope>
    <source>
        <strain evidence="5">NBRC 15555</strain>
    </source>
</reference>
<dbReference type="CDD" id="cd00081">
    <property type="entry name" value="Hint"/>
    <property type="match status" value="1"/>
</dbReference>
<feature type="region of interest" description="Disordered" evidence="2">
    <location>
        <begin position="445"/>
        <end position="466"/>
    </location>
</feature>